<feature type="domain" description="Glycosyltransferase subfamily 4-like N-terminal" evidence="1">
    <location>
        <begin position="2"/>
        <end position="163"/>
    </location>
</feature>
<accession>A0A953IC03</accession>
<feature type="non-terminal residue" evidence="2">
    <location>
        <position position="1"/>
    </location>
</feature>
<dbReference type="RefSeq" id="WP_273381378.1">
    <property type="nucleotide sequence ID" value="NZ_PIUK01000294.1"/>
</dbReference>
<dbReference type="Pfam" id="PF13439">
    <property type="entry name" value="Glyco_transf_4"/>
    <property type="match status" value="1"/>
</dbReference>
<organism evidence="2 3">
    <name type="scientific">Symbiobacterium thermophilum</name>
    <dbReference type="NCBI Taxonomy" id="2734"/>
    <lineage>
        <taxon>Bacteria</taxon>
        <taxon>Bacillati</taxon>
        <taxon>Bacillota</taxon>
        <taxon>Clostridia</taxon>
        <taxon>Eubacteriales</taxon>
        <taxon>Symbiobacteriaceae</taxon>
        <taxon>Symbiobacterium</taxon>
    </lineage>
</organism>
<dbReference type="SUPFAM" id="SSF53756">
    <property type="entry name" value="UDP-Glycosyltransferase/glycogen phosphorylase"/>
    <property type="match status" value="1"/>
</dbReference>
<reference evidence="2" key="1">
    <citation type="submission" date="2017-11" db="EMBL/GenBank/DDBJ databases">
        <title>Three new genomes from thermophilic consortium.</title>
        <authorList>
            <person name="Quaggio R."/>
            <person name="Amgarten D."/>
            <person name="Setubal J.C."/>
        </authorList>
    </citation>
    <scope>NUCLEOTIDE SEQUENCE</scope>
    <source>
        <strain evidence="2">ZCTH01-B2</strain>
    </source>
</reference>
<evidence type="ECO:0000313" key="2">
    <source>
        <dbReference type="EMBL" id="MBY6277964.1"/>
    </source>
</evidence>
<name>A0A953IC03_SYMTR</name>
<proteinExistence type="predicted"/>
<dbReference type="CDD" id="cd03808">
    <property type="entry name" value="GT4_CapM-like"/>
    <property type="match status" value="1"/>
</dbReference>
<evidence type="ECO:0000313" key="3">
    <source>
        <dbReference type="Proteomes" id="UP000732377"/>
    </source>
</evidence>
<gene>
    <name evidence="2" type="ORF">CWE10_17570</name>
</gene>
<dbReference type="InterPro" id="IPR028098">
    <property type="entry name" value="Glyco_trans_4-like_N"/>
</dbReference>
<dbReference type="Proteomes" id="UP000732377">
    <property type="component" value="Unassembled WGS sequence"/>
</dbReference>
<dbReference type="Pfam" id="PF13692">
    <property type="entry name" value="Glyco_trans_1_4"/>
    <property type="match status" value="1"/>
</dbReference>
<dbReference type="Gene3D" id="3.40.50.2000">
    <property type="entry name" value="Glycogen Phosphorylase B"/>
    <property type="match status" value="2"/>
</dbReference>
<protein>
    <recommendedName>
        <fullName evidence="1">Glycosyltransferase subfamily 4-like N-terminal domain-containing protein</fullName>
    </recommendedName>
</protein>
<sequence>AQKVVLSLLKAAAGSGEPLHLVCGPGGDLVSWVRRDLPAVAIHELPSIRVAPSPRSDLVALVQLVRLLRRMRPRVLHVHSSKMALLGRIAARLTGVPRVVYTVHGWAVREYHSPLAQRLYTWLERLGSRLCDHIVCVAEHELEKALRLRLAPPEKLRVIYNGVAPPPPERGRLRTELFLSDECPLVVGAGRLAKPKDPLSFVRMAAVVGKRFPRARFVWLGDGPLMAECQRELRKQGLGGRLWFLGNRADARALLNDADLFVLPSHAEALPLVILEAMWAGKPVVATRVGGVPELVDPGVNGLLVAPGDPNALAAAVEEVLTDMERWREAGKAGRRKAEEFFREEVMQRQYLRLYGL</sequence>
<dbReference type="PANTHER" id="PTHR12526:SF630">
    <property type="entry name" value="GLYCOSYLTRANSFERASE"/>
    <property type="match status" value="1"/>
</dbReference>
<dbReference type="PANTHER" id="PTHR12526">
    <property type="entry name" value="GLYCOSYLTRANSFERASE"/>
    <property type="match status" value="1"/>
</dbReference>
<dbReference type="AlphaFoldDB" id="A0A953IC03"/>
<comment type="caution">
    <text evidence="2">The sequence shown here is derived from an EMBL/GenBank/DDBJ whole genome shotgun (WGS) entry which is preliminary data.</text>
</comment>
<evidence type="ECO:0000259" key="1">
    <source>
        <dbReference type="Pfam" id="PF13439"/>
    </source>
</evidence>
<dbReference type="EMBL" id="PIUK01000294">
    <property type="protein sequence ID" value="MBY6277964.1"/>
    <property type="molecule type" value="Genomic_DNA"/>
</dbReference>